<proteinExistence type="predicted"/>
<sequence length="115" mass="12992">MKLLLPVTVYYIRRLLRTSQSQLKSVVAEGACLVADPEIDLNAVIESLYLDEEDIADQINELEKLVLSHQVLAQAKQPDQMKKVEDQIFWILGLKRTGKAPQDVMAATPMMAFSY</sequence>
<reference evidence="1" key="2">
    <citation type="submission" date="2022-01" db="EMBL/GenBank/DDBJ databases">
        <authorList>
            <person name="Zivanovic Y."/>
            <person name="Moreira D."/>
            <person name="Lopez-Garcia P."/>
        </authorList>
    </citation>
    <scope>NUCLEOTIDE SEQUENCE</scope>
    <source>
        <strain evidence="1">G9</strain>
    </source>
</reference>
<comment type="caution">
    <text evidence="1">The sequence shown here is derived from an EMBL/GenBank/DDBJ whole genome shotgun (WGS) entry which is preliminary data.</text>
</comment>
<gene>
    <name evidence="1" type="ORF">L3556_13125</name>
</gene>
<evidence type="ECO:0000313" key="1">
    <source>
        <dbReference type="EMBL" id="MDG2991864.1"/>
    </source>
</evidence>
<dbReference type="EMBL" id="JAKKUT010000005">
    <property type="protein sequence ID" value="MDG2991864.1"/>
    <property type="molecule type" value="Genomic_DNA"/>
</dbReference>
<reference evidence="1" key="1">
    <citation type="journal article" date="2022" name="Genome Biol. Evol.">
        <title>A New Gene Family Diagnostic for Intracellular Biomineralization of Amorphous Ca Carbonates by Cyanobacteria.</title>
        <authorList>
            <person name="Benzerara K."/>
            <person name="Duprat E."/>
            <person name="Bitard-Feildel T."/>
            <person name="Caumes G."/>
            <person name="Cassier-Chauvat C."/>
            <person name="Chauvat F."/>
            <person name="Dezi M."/>
            <person name="Diop S.I."/>
            <person name="Gaschignard G."/>
            <person name="Gorgen S."/>
            <person name="Gugger M."/>
            <person name="Lopez-Garcia P."/>
            <person name="Millet M."/>
            <person name="Skouri-Panet F."/>
            <person name="Moreira D."/>
            <person name="Callebaut I."/>
        </authorList>
    </citation>
    <scope>NUCLEOTIDE SEQUENCE</scope>
    <source>
        <strain evidence="1">G9</strain>
    </source>
</reference>
<dbReference type="RefSeq" id="WP_277867787.1">
    <property type="nucleotide sequence ID" value="NZ_JAKKUT010000005.1"/>
</dbReference>
<protein>
    <submittedName>
        <fullName evidence="1">Uncharacterized protein</fullName>
    </submittedName>
</protein>
<name>A0ABT6F1Z8_9SYNE</name>
<organism evidence="1 2">
    <name type="scientific">Candidatus Synechococcus calcipolaris G9</name>
    <dbReference type="NCBI Taxonomy" id="1497997"/>
    <lineage>
        <taxon>Bacteria</taxon>
        <taxon>Bacillati</taxon>
        <taxon>Cyanobacteriota</taxon>
        <taxon>Cyanophyceae</taxon>
        <taxon>Synechococcales</taxon>
        <taxon>Synechococcaceae</taxon>
        <taxon>Synechococcus</taxon>
    </lineage>
</organism>
<keyword evidence="2" id="KW-1185">Reference proteome</keyword>
<accession>A0ABT6F1Z8</accession>
<dbReference type="Proteomes" id="UP001154265">
    <property type="component" value="Unassembled WGS sequence"/>
</dbReference>
<evidence type="ECO:0000313" key="2">
    <source>
        <dbReference type="Proteomes" id="UP001154265"/>
    </source>
</evidence>